<feature type="transmembrane region" description="Helical" evidence="10">
    <location>
        <begin position="29"/>
        <end position="51"/>
    </location>
</feature>
<organism evidence="12 13">
    <name type="scientific">Thiohalospira halophila DSM 15071</name>
    <dbReference type="NCBI Taxonomy" id="1123397"/>
    <lineage>
        <taxon>Bacteria</taxon>
        <taxon>Pseudomonadati</taxon>
        <taxon>Pseudomonadota</taxon>
        <taxon>Gammaproteobacteria</taxon>
        <taxon>Thiohalospirales</taxon>
        <taxon>Thiohalospiraceae</taxon>
        <taxon>Thiohalospira</taxon>
    </lineage>
</organism>
<keyword evidence="13" id="KW-1185">Reference proteome</keyword>
<dbReference type="STRING" id="1123397.SAMN05660831_01970"/>
<keyword evidence="6" id="KW-0283">Flagellar rotation</keyword>
<reference evidence="12 13" key="1">
    <citation type="submission" date="2016-10" db="EMBL/GenBank/DDBJ databases">
        <authorList>
            <person name="de Groot N.N."/>
        </authorList>
    </citation>
    <scope>NUCLEOTIDE SEQUENCE [LARGE SCALE GENOMIC DNA]</scope>
    <source>
        <strain evidence="12 13">HL3</strain>
    </source>
</reference>
<dbReference type="AlphaFoldDB" id="A0A1I1TWA6"/>
<sequence length="280" mass="31350">MNPTTLLGMLGGVALLVAAIYTTAEDVTAFVNVPGLFIVLGGTLAATLISYPFKEVVRVFHVVLIVLRNERLYTQDDLEEIIEVSRLWFGGDILATEEEMETIKNPFLRTGIQLLVDRVPLEDVQELMEWRLQRLKAREGAEAQLFRSMASYAPAFGMLGTLIGLVNMLKGMSGGDIAYIGQGMAVALLTTFYGILLANLFFKPIAVKFERRTEQRVMLMHLVMEGIGLIGQQRSPAFVKAYLENFIAHYEDELRQSDVEEALETAREEAARESERQEGR</sequence>
<comment type="similarity">
    <text evidence="2">Belongs to the MotA family.</text>
</comment>
<feature type="transmembrane region" description="Helical" evidence="10">
    <location>
        <begin position="145"/>
        <end position="165"/>
    </location>
</feature>
<evidence type="ECO:0000256" key="9">
    <source>
        <dbReference type="SAM" id="MobiDB-lite"/>
    </source>
</evidence>
<proteinExistence type="inferred from homology"/>
<dbReference type="InterPro" id="IPR002898">
    <property type="entry name" value="MotA_ExbB_proton_chnl"/>
</dbReference>
<evidence type="ECO:0000256" key="8">
    <source>
        <dbReference type="ARBA" id="ARBA00023136"/>
    </source>
</evidence>
<keyword evidence="4" id="KW-1003">Cell membrane</keyword>
<dbReference type="PANTHER" id="PTHR30433">
    <property type="entry name" value="CHEMOTAXIS PROTEIN MOTA"/>
    <property type="match status" value="1"/>
</dbReference>
<evidence type="ECO:0000256" key="6">
    <source>
        <dbReference type="ARBA" id="ARBA00022779"/>
    </source>
</evidence>
<evidence type="ECO:0000256" key="1">
    <source>
        <dbReference type="ARBA" id="ARBA00004651"/>
    </source>
</evidence>
<gene>
    <name evidence="12" type="ORF">SAMN05660831_01970</name>
</gene>
<name>A0A1I1TWA6_9GAMM</name>
<dbReference type="GO" id="GO:0005886">
    <property type="term" value="C:plasma membrane"/>
    <property type="evidence" value="ECO:0007669"/>
    <property type="project" value="UniProtKB-SubCell"/>
</dbReference>
<evidence type="ECO:0000256" key="2">
    <source>
        <dbReference type="ARBA" id="ARBA00008038"/>
    </source>
</evidence>
<feature type="region of interest" description="Disordered" evidence="9">
    <location>
        <begin position="261"/>
        <end position="280"/>
    </location>
</feature>
<dbReference type="PANTHER" id="PTHR30433:SF2">
    <property type="entry name" value="MOTILITY PROTEIN A"/>
    <property type="match status" value="1"/>
</dbReference>
<keyword evidence="3" id="KW-0813">Transport</keyword>
<dbReference type="Pfam" id="PF01618">
    <property type="entry name" value="MotA_ExbB"/>
    <property type="match status" value="1"/>
</dbReference>
<feature type="transmembrane region" description="Helical" evidence="10">
    <location>
        <begin position="177"/>
        <end position="202"/>
    </location>
</feature>
<evidence type="ECO:0000256" key="10">
    <source>
        <dbReference type="SAM" id="Phobius"/>
    </source>
</evidence>
<comment type="subcellular location">
    <subcellularLocation>
        <location evidence="1">Cell membrane</location>
        <topology evidence="1">Multi-pass membrane protein</topology>
    </subcellularLocation>
</comment>
<dbReference type="GO" id="GO:0006935">
    <property type="term" value="P:chemotaxis"/>
    <property type="evidence" value="ECO:0007669"/>
    <property type="project" value="InterPro"/>
</dbReference>
<dbReference type="PROSITE" id="PS01307">
    <property type="entry name" value="MOTA"/>
    <property type="match status" value="1"/>
</dbReference>
<keyword evidence="7 10" id="KW-1133">Transmembrane helix</keyword>
<dbReference type="InterPro" id="IPR047055">
    <property type="entry name" value="MotA-like"/>
</dbReference>
<dbReference type="RefSeq" id="WP_093428595.1">
    <property type="nucleotide sequence ID" value="NZ_FOMJ01000006.1"/>
</dbReference>
<evidence type="ECO:0000256" key="3">
    <source>
        <dbReference type="ARBA" id="ARBA00022448"/>
    </source>
</evidence>
<feature type="domain" description="MotA/TolQ/ExbB proton channel" evidence="11">
    <location>
        <begin position="101"/>
        <end position="220"/>
    </location>
</feature>
<evidence type="ECO:0000313" key="12">
    <source>
        <dbReference type="EMBL" id="SFD60733.1"/>
    </source>
</evidence>
<dbReference type="GO" id="GO:0071978">
    <property type="term" value="P:bacterial-type flagellum-dependent swarming motility"/>
    <property type="evidence" value="ECO:0007669"/>
    <property type="project" value="InterPro"/>
</dbReference>
<evidence type="ECO:0000313" key="13">
    <source>
        <dbReference type="Proteomes" id="UP000198611"/>
    </source>
</evidence>
<evidence type="ECO:0000256" key="4">
    <source>
        <dbReference type="ARBA" id="ARBA00022475"/>
    </source>
</evidence>
<dbReference type="EMBL" id="FOMJ01000006">
    <property type="protein sequence ID" value="SFD60733.1"/>
    <property type="molecule type" value="Genomic_DNA"/>
</dbReference>
<keyword evidence="8 10" id="KW-0472">Membrane</keyword>
<evidence type="ECO:0000259" key="11">
    <source>
        <dbReference type="Pfam" id="PF01618"/>
    </source>
</evidence>
<accession>A0A1I1TWA6</accession>
<keyword evidence="5 10" id="KW-0812">Transmembrane</keyword>
<dbReference type="OrthoDB" id="9806929at2"/>
<dbReference type="InterPro" id="IPR000540">
    <property type="entry name" value="Flag_MotA_CS"/>
</dbReference>
<evidence type="ECO:0000256" key="7">
    <source>
        <dbReference type="ARBA" id="ARBA00022989"/>
    </source>
</evidence>
<dbReference type="Proteomes" id="UP000198611">
    <property type="component" value="Unassembled WGS sequence"/>
</dbReference>
<evidence type="ECO:0000256" key="5">
    <source>
        <dbReference type="ARBA" id="ARBA00022692"/>
    </source>
</evidence>
<protein>
    <submittedName>
        <fullName evidence="12">Chemotaxis protein MotA</fullName>
    </submittedName>
</protein>